<accession>A0ABM7MX68</accession>
<dbReference type="Gene3D" id="1.20.120.30">
    <property type="entry name" value="Aspartate receptor, ligand-binding domain"/>
    <property type="match status" value="1"/>
</dbReference>
<dbReference type="PROSITE" id="PS50885">
    <property type="entry name" value="HAMP"/>
    <property type="match status" value="1"/>
</dbReference>
<reference evidence="15 16" key="1">
    <citation type="submission" date="2021-01" db="EMBL/GenBank/DDBJ databases">
        <title>Complete genome sequence of Erwinia rhapontici MAFF 311153.</title>
        <authorList>
            <person name="Morohoshi T."/>
            <person name="Someya N."/>
        </authorList>
    </citation>
    <scope>NUCLEOTIDE SEQUENCE [LARGE SCALE GENOMIC DNA]</scope>
    <source>
        <strain evidence="15 16">MAFF 311153</strain>
    </source>
</reference>
<keyword evidence="4" id="KW-0145">Chemotaxis</keyword>
<evidence type="ECO:0000256" key="12">
    <source>
        <dbReference type="SAM" id="Phobius"/>
    </source>
</evidence>
<keyword evidence="3" id="KW-0488">Methylation</keyword>
<evidence type="ECO:0000313" key="15">
    <source>
        <dbReference type="EMBL" id="BCQ33791.1"/>
    </source>
</evidence>
<dbReference type="Pfam" id="PF00672">
    <property type="entry name" value="HAMP"/>
    <property type="match status" value="1"/>
</dbReference>
<dbReference type="InterPro" id="IPR004090">
    <property type="entry name" value="Chemotax_Me-accpt_rcpt"/>
</dbReference>
<dbReference type="SUPFAM" id="SSF47170">
    <property type="entry name" value="Aspartate receptor, ligand-binding domain"/>
    <property type="match status" value="1"/>
</dbReference>
<evidence type="ECO:0000256" key="2">
    <source>
        <dbReference type="ARBA" id="ARBA00022475"/>
    </source>
</evidence>
<dbReference type="InterPro" id="IPR003660">
    <property type="entry name" value="HAMP_dom"/>
</dbReference>
<dbReference type="SMART" id="SM00304">
    <property type="entry name" value="HAMP"/>
    <property type="match status" value="1"/>
</dbReference>
<dbReference type="PANTHER" id="PTHR43531">
    <property type="entry name" value="PROTEIN ICFG"/>
    <property type="match status" value="1"/>
</dbReference>
<feature type="transmembrane region" description="Helical" evidence="12">
    <location>
        <begin position="40"/>
        <end position="63"/>
    </location>
</feature>
<gene>
    <name evidence="15" type="primary">tsr_1</name>
    <name evidence="15" type="ORF">ERHA53_11340</name>
</gene>
<dbReference type="Pfam" id="PF02203">
    <property type="entry name" value="TarH"/>
    <property type="match status" value="1"/>
</dbReference>
<keyword evidence="9 11" id="KW-0807">Transducer</keyword>
<comment type="subcellular location">
    <subcellularLocation>
        <location evidence="1">Cell inner membrane</location>
        <topology evidence="1">Multi-pass membrane protein</topology>
    </subcellularLocation>
</comment>
<evidence type="ECO:0000256" key="11">
    <source>
        <dbReference type="PROSITE-ProRule" id="PRU00284"/>
    </source>
</evidence>
<dbReference type="CDD" id="cd06225">
    <property type="entry name" value="HAMP"/>
    <property type="match status" value="1"/>
</dbReference>
<dbReference type="PROSITE" id="PS50111">
    <property type="entry name" value="CHEMOTAXIS_TRANSDUC_2"/>
    <property type="match status" value="1"/>
</dbReference>
<feature type="domain" description="Methyl-accepting transducer" evidence="13">
    <location>
        <begin position="301"/>
        <end position="530"/>
    </location>
</feature>
<protein>
    <submittedName>
        <fullName evidence="15">Methyl-accepting chemotaxis protein I</fullName>
    </submittedName>
</protein>
<dbReference type="PRINTS" id="PR00260">
    <property type="entry name" value="CHEMTRNSDUCR"/>
</dbReference>
<keyword evidence="16" id="KW-1185">Reference proteome</keyword>
<dbReference type="InterPro" id="IPR004089">
    <property type="entry name" value="MCPsignal_dom"/>
</dbReference>
<dbReference type="InterPro" id="IPR003122">
    <property type="entry name" value="Tar_rcpt_lig-bd"/>
</dbReference>
<dbReference type="Proteomes" id="UP000677515">
    <property type="component" value="Chromosome"/>
</dbReference>
<name>A0ABM7MX68_ERWRD</name>
<dbReference type="PANTHER" id="PTHR43531:SF14">
    <property type="entry name" value="METHYL-ACCEPTING CHEMOTAXIS PROTEIN I-RELATED"/>
    <property type="match status" value="1"/>
</dbReference>
<dbReference type="Pfam" id="PF00015">
    <property type="entry name" value="MCPsignal"/>
    <property type="match status" value="1"/>
</dbReference>
<evidence type="ECO:0000256" key="7">
    <source>
        <dbReference type="ARBA" id="ARBA00022989"/>
    </source>
</evidence>
<evidence type="ECO:0000259" key="14">
    <source>
        <dbReference type="PROSITE" id="PS50885"/>
    </source>
</evidence>
<keyword evidence="6 12" id="KW-0812">Transmembrane</keyword>
<keyword evidence="7 12" id="KW-1133">Transmembrane helix</keyword>
<evidence type="ECO:0000256" key="9">
    <source>
        <dbReference type="ARBA" id="ARBA00023224"/>
    </source>
</evidence>
<dbReference type="SUPFAM" id="SSF58104">
    <property type="entry name" value="Methyl-accepting chemotaxis protein (MCP) signaling domain"/>
    <property type="match status" value="1"/>
</dbReference>
<comment type="similarity">
    <text evidence="10">Belongs to the methyl-accepting chemotaxis (MCP) protein family.</text>
</comment>
<dbReference type="SMART" id="SM00283">
    <property type="entry name" value="MA"/>
    <property type="match status" value="1"/>
</dbReference>
<evidence type="ECO:0000256" key="10">
    <source>
        <dbReference type="ARBA" id="ARBA00029447"/>
    </source>
</evidence>
<dbReference type="InterPro" id="IPR035440">
    <property type="entry name" value="4HB_MCP_dom_sf"/>
</dbReference>
<feature type="transmembrane region" description="Helical" evidence="12">
    <location>
        <begin position="222"/>
        <end position="242"/>
    </location>
</feature>
<dbReference type="InterPro" id="IPR051310">
    <property type="entry name" value="MCP_chemotaxis"/>
</dbReference>
<dbReference type="CDD" id="cd11386">
    <property type="entry name" value="MCP_signal"/>
    <property type="match status" value="1"/>
</dbReference>
<sequence>MSPPVFYFYYAFISDTTLFPHYQTGNREYAMFRKIKIRTALSMMIFSLAALLLFVGILGLVAVQSGNKSFARVDTEVLPGLVALNESSELLLRGRLDLRLYESLMVNGDTEKAKVALERARGKVDSAGAKWQDYLKYPQSEEEQVIATEMAAARDTLMKTFIDPAFSALEAGNLDDYRQRAGKSTALYAAFDKASKALVAFKLSSIDVAYEDSSDRVSTMQFILYCAIACALLLAGLAWSVMTNLVVKPLNNAVTVFDRIAEGDLRARIDASGKNEIAHLFAAVQRMRDGLENMVLVVRNGTDAIGAGVEEIASGNIDLSSRTEQQAASLDETASSMEQIMATVKNNEDNTRKANELAQKASASASRGASVVSDVVSTMSAIEHSSAKIGDIVGVIDGIAFQTNLLALNAAVEAARAGEAGRGFAVVASEVRVLAQRSATAAKEIGSMIDNSLSRIEQGVGLVKTAGNTMNEVMVDVKEVVDIMDEVMLASGEQTRGISQINIAIHQMDGVTQQNASLVSEVATAASSLQQQVVNLQQSVTRFQVEDEKTTLENDLFKGPQDMALVNLR</sequence>
<evidence type="ECO:0000256" key="6">
    <source>
        <dbReference type="ARBA" id="ARBA00022692"/>
    </source>
</evidence>
<evidence type="ECO:0000256" key="1">
    <source>
        <dbReference type="ARBA" id="ARBA00004429"/>
    </source>
</evidence>
<evidence type="ECO:0000256" key="3">
    <source>
        <dbReference type="ARBA" id="ARBA00022481"/>
    </source>
</evidence>
<keyword evidence="8 12" id="KW-0472">Membrane</keyword>
<evidence type="ECO:0000313" key="16">
    <source>
        <dbReference type="Proteomes" id="UP000677515"/>
    </source>
</evidence>
<evidence type="ECO:0000256" key="8">
    <source>
        <dbReference type="ARBA" id="ARBA00023136"/>
    </source>
</evidence>
<organism evidence="15 16">
    <name type="scientific">Erwinia rhapontici</name>
    <name type="common">Pectobacterium rhapontici</name>
    <dbReference type="NCBI Taxonomy" id="55212"/>
    <lineage>
        <taxon>Bacteria</taxon>
        <taxon>Pseudomonadati</taxon>
        <taxon>Pseudomonadota</taxon>
        <taxon>Gammaproteobacteria</taxon>
        <taxon>Enterobacterales</taxon>
        <taxon>Erwiniaceae</taxon>
        <taxon>Erwinia</taxon>
    </lineage>
</organism>
<dbReference type="EMBL" id="AP024329">
    <property type="protein sequence ID" value="BCQ33791.1"/>
    <property type="molecule type" value="Genomic_DNA"/>
</dbReference>
<evidence type="ECO:0000256" key="5">
    <source>
        <dbReference type="ARBA" id="ARBA00022519"/>
    </source>
</evidence>
<proteinExistence type="inferred from homology"/>
<dbReference type="Gene3D" id="1.10.287.950">
    <property type="entry name" value="Methyl-accepting chemotaxis protein"/>
    <property type="match status" value="1"/>
</dbReference>
<evidence type="ECO:0000259" key="13">
    <source>
        <dbReference type="PROSITE" id="PS50111"/>
    </source>
</evidence>
<feature type="domain" description="HAMP" evidence="14">
    <location>
        <begin position="244"/>
        <end position="296"/>
    </location>
</feature>
<keyword evidence="2" id="KW-1003">Cell membrane</keyword>
<evidence type="ECO:0000256" key="4">
    <source>
        <dbReference type="ARBA" id="ARBA00022500"/>
    </source>
</evidence>
<keyword evidence="5" id="KW-0997">Cell inner membrane</keyword>